<sequence>MKPTYLISAFFALSCLSCSDHDITETEEAPLNEVFSVSVPTDDVTFSHTDESSFVSGLSSYGFKTPVQLNLNRTATKSGYNSVYGFNIPADRQVTGFKWNSGDQQTEDWRPQGITGFQWGGRRFLLTTWYGVGPSQIPGVENQHKGARVSLVDITDMNNITYRHILLVQDKNNRFYKESDKYTQLGEFGPVRIHAGGVAYHNQKIYVASSGLGIRVFDLNKIIQVSGDASKSRLGKETDGTLRAFNYGYVLPQTGFYDIDGASPYSCIALGEGTSSERRFWTGQYITSSDGRTPKIFGFPVNSQGEITQSPLPEVIEPKDNVTGNNGPVFNMQGVYRKGTTTLMAVTGKGKYEGSTARLVRYRDGDTSGARYRWPHGAEDLYYEQSTGYLWNLTEYETSKYGSDNRCVFAVRYSDYD</sequence>
<reference evidence="1 2" key="1">
    <citation type="submission" date="2018-10" db="EMBL/GenBank/DDBJ databases">
        <title>Sinomicrobium pectinilyticum sp. nov., a pectinase-producing bacterium isolated from alkaline and saline soil, and emended description of the genus Sinomicrobium.</title>
        <authorList>
            <person name="Cheng B."/>
            <person name="Li C."/>
            <person name="Lai Q."/>
            <person name="Du M."/>
            <person name="Shao Z."/>
            <person name="Xu P."/>
            <person name="Yang C."/>
        </authorList>
    </citation>
    <scope>NUCLEOTIDE SEQUENCE [LARGE SCALE GENOMIC DNA]</scope>
    <source>
        <strain evidence="1 2">5DNS001</strain>
    </source>
</reference>
<dbReference type="RefSeq" id="WP_123218004.1">
    <property type="nucleotide sequence ID" value="NZ_RJTM01000162.1"/>
</dbReference>
<protein>
    <submittedName>
        <fullName evidence="1">Uncharacterized protein</fullName>
    </submittedName>
</protein>
<dbReference type="Proteomes" id="UP000267469">
    <property type="component" value="Unassembled WGS sequence"/>
</dbReference>
<accession>A0A3N0DPJ0</accession>
<evidence type="ECO:0000313" key="2">
    <source>
        <dbReference type="Proteomes" id="UP000267469"/>
    </source>
</evidence>
<organism evidence="1 2">
    <name type="scientific">Sinomicrobium pectinilyticum</name>
    <dbReference type="NCBI Taxonomy" id="1084421"/>
    <lineage>
        <taxon>Bacteria</taxon>
        <taxon>Pseudomonadati</taxon>
        <taxon>Bacteroidota</taxon>
        <taxon>Flavobacteriia</taxon>
        <taxon>Flavobacteriales</taxon>
        <taxon>Flavobacteriaceae</taxon>
        <taxon>Sinomicrobium</taxon>
    </lineage>
</organism>
<comment type="caution">
    <text evidence="1">The sequence shown here is derived from an EMBL/GenBank/DDBJ whole genome shotgun (WGS) entry which is preliminary data.</text>
</comment>
<dbReference type="OrthoDB" id="618894at2"/>
<proteinExistence type="predicted"/>
<evidence type="ECO:0000313" key="1">
    <source>
        <dbReference type="EMBL" id="RNL77366.1"/>
    </source>
</evidence>
<dbReference type="PROSITE" id="PS51257">
    <property type="entry name" value="PROKAR_LIPOPROTEIN"/>
    <property type="match status" value="1"/>
</dbReference>
<keyword evidence="2" id="KW-1185">Reference proteome</keyword>
<dbReference type="EMBL" id="RJTM01000162">
    <property type="protein sequence ID" value="RNL77366.1"/>
    <property type="molecule type" value="Genomic_DNA"/>
</dbReference>
<dbReference type="AlphaFoldDB" id="A0A3N0DPJ0"/>
<gene>
    <name evidence="1" type="ORF">ED312_21090</name>
</gene>
<name>A0A3N0DPJ0_SINP1</name>